<sequence length="101" mass="11273">MQQSGNWSPRMSCHLVFMSEYTTDISNDVKGEHKAVVDALSRALPLLSAVSAIHQVLPLDYNAISTTKTARLEEGWYWWEESCSERTIRRNGREEAGGGSG</sequence>
<name>A0AAE1U9W6_9EUCA</name>
<gene>
    <name evidence="1" type="ORF">Pmani_016978</name>
</gene>
<comment type="caution">
    <text evidence="1">The sequence shown here is derived from an EMBL/GenBank/DDBJ whole genome shotgun (WGS) entry which is preliminary data.</text>
</comment>
<accession>A0AAE1U9W6</accession>
<protein>
    <submittedName>
        <fullName evidence="1">Uncharacterized protein</fullName>
    </submittedName>
</protein>
<dbReference type="Proteomes" id="UP001292094">
    <property type="component" value="Unassembled WGS sequence"/>
</dbReference>
<evidence type="ECO:0000313" key="2">
    <source>
        <dbReference type="Proteomes" id="UP001292094"/>
    </source>
</evidence>
<keyword evidence="2" id="KW-1185">Reference proteome</keyword>
<proteinExistence type="predicted"/>
<organism evidence="1 2">
    <name type="scientific">Petrolisthes manimaculis</name>
    <dbReference type="NCBI Taxonomy" id="1843537"/>
    <lineage>
        <taxon>Eukaryota</taxon>
        <taxon>Metazoa</taxon>
        <taxon>Ecdysozoa</taxon>
        <taxon>Arthropoda</taxon>
        <taxon>Crustacea</taxon>
        <taxon>Multicrustacea</taxon>
        <taxon>Malacostraca</taxon>
        <taxon>Eumalacostraca</taxon>
        <taxon>Eucarida</taxon>
        <taxon>Decapoda</taxon>
        <taxon>Pleocyemata</taxon>
        <taxon>Anomura</taxon>
        <taxon>Galatheoidea</taxon>
        <taxon>Porcellanidae</taxon>
        <taxon>Petrolisthes</taxon>
    </lineage>
</organism>
<dbReference type="AlphaFoldDB" id="A0AAE1U9W6"/>
<evidence type="ECO:0000313" key="1">
    <source>
        <dbReference type="EMBL" id="KAK4311510.1"/>
    </source>
</evidence>
<dbReference type="EMBL" id="JAWZYT010001506">
    <property type="protein sequence ID" value="KAK4311510.1"/>
    <property type="molecule type" value="Genomic_DNA"/>
</dbReference>
<reference evidence="1" key="1">
    <citation type="submission" date="2023-11" db="EMBL/GenBank/DDBJ databases">
        <title>Genome assemblies of two species of porcelain crab, Petrolisthes cinctipes and Petrolisthes manimaculis (Anomura: Porcellanidae).</title>
        <authorList>
            <person name="Angst P."/>
        </authorList>
    </citation>
    <scope>NUCLEOTIDE SEQUENCE</scope>
    <source>
        <strain evidence="1">PB745_02</strain>
        <tissue evidence="1">Gill</tissue>
    </source>
</reference>